<evidence type="ECO:0000313" key="3">
    <source>
        <dbReference type="Proteomes" id="UP000017973"/>
    </source>
</evidence>
<name>V6M7X7_9BACL</name>
<dbReference type="AlphaFoldDB" id="V6M7X7"/>
<evidence type="ECO:0000256" key="1">
    <source>
        <dbReference type="SAM" id="MobiDB-lite"/>
    </source>
</evidence>
<comment type="caution">
    <text evidence="2">The sequence shown here is derived from an EMBL/GenBank/DDBJ whole genome shotgun (WGS) entry which is preliminary data.</text>
</comment>
<accession>V6M7X7</accession>
<protein>
    <submittedName>
        <fullName evidence="2">Uncharacterized protein</fullName>
    </submittedName>
</protein>
<gene>
    <name evidence="2" type="ORF">T458_23770</name>
</gene>
<dbReference type="STRING" id="1408254.T458_23770"/>
<dbReference type="EMBL" id="AYJU01000017">
    <property type="protein sequence ID" value="EST53990.1"/>
    <property type="molecule type" value="Genomic_DNA"/>
</dbReference>
<dbReference type="Proteomes" id="UP000017973">
    <property type="component" value="Unassembled WGS sequence"/>
</dbReference>
<reference evidence="2 3" key="1">
    <citation type="journal article" date="2014" name="Genome Announc.">
        <title>Draft Genome Sequence of Brevibacillus panacihumi Strain W25, a Halotolerant Hydrocarbon-Degrading Bacterium.</title>
        <authorList>
            <person name="Wang X."/>
            <person name="Jin D."/>
            <person name="Zhou L."/>
            <person name="Wu L."/>
            <person name="An W."/>
            <person name="Chen Y."/>
            <person name="Zhao L."/>
        </authorList>
    </citation>
    <scope>NUCLEOTIDE SEQUENCE [LARGE SCALE GENOMIC DNA]</scope>
    <source>
        <strain evidence="2 3">W25</strain>
    </source>
</reference>
<proteinExistence type="predicted"/>
<sequence length="98" mass="11000">MSRSRKCFCRGTFFIIRETRNSWSRKKGKNEGIWDLDQAGTRFQRPTLKHVLEVAAFGRGSAFGVEAASEAHSEDPNPPGAFFPFSSAPLQSEDHEIL</sequence>
<feature type="region of interest" description="Disordered" evidence="1">
    <location>
        <begin position="67"/>
        <end position="98"/>
    </location>
</feature>
<dbReference type="HOGENOM" id="CLU_2328293_0_0_9"/>
<keyword evidence="3" id="KW-1185">Reference proteome</keyword>
<evidence type="ECO:0000313" key="2">
    <source>
        <dbReference type="EMBL" id="EST53990.1"/>
    </source>
</evidence>
<organism evidence="2 3">
    <name type="scientific">Brevibacillus panacihumi W25</name>
    <dbReference type="NCBI Taxonomy" id="1408254"/>
    <lineage>
        <taxon>Bacteria</taxon>
        <taxon>Bacillati</taxon>
        <taxon>Bacillota</taxon>
        <taxon>Bacilli</taxon>
        <taxon>Bacillales</taxon>
        <taxon>Paenibacillaceae</taxon>
        <taxon>Brevibacillus</taxon>
    </lineage>
</organism>